<dbReference type="KEGG" id="bayd:BSPP4475_01695"/>
<dbReference type="Proteomes" id="UP001189619">
    <property type="component" value="Chromosome"/>
</dbReference>
<evidence type="ECO:0000256" key="1">
    <source>
        <dbReference type="ARBA" id="ARBA00038087"/>
    </source>
</evidence>
<dbReference type="PANTHER" id="PTHR37829:SF3">
    <property type="entry name" value="PROTEIN JAYE-RELATED"/>
    <property type="match status" value="1"/>
</dbReference>
<dbReference type="PANTHER" id="PTHR37829">
    <property type="entry name" value="PHAGE-LIKE ELEMENT PBSX PROTEIN XKDT"/>
    <property type="match status" value="1"/>
</dbReference>
<gene>
    <name evidence="5" type="ORF">BSPP4475_01695</name>
</gene>
<dbReference type="Pfam" id="PF26079">
    <property type="entry name" value="Baseplate_J_C"/>
    <property type="match status" value="1"/>
</dbReference>
<dbReference type="InterPro" id="IPR052399">
    <property type="entry name" value="Phage_Baseplate_Assmbl_Protein"/>
</dbReference>
<feature type="domain" description="Baseplate J-like central" evidence="3">
    <location>
        <begin position="195"/>
        <end position="259"/>
    </location>
</feature>
<evidence type="ECO:0000313" key="6">
    <source>
        <dbReference type="Proteomes" id="UP001189619"/>
    </source>
</evidence>
<organism evidence="5 6">
    <name type="scientific">Brevibacillus aydinogluensis</name>
    <dbReference type="NCBI Taxonomy" id="927786"/>
    <lineage>
        <taxon>Bacteria</taxon>
        <taxon>Bacillati</taxon>
        <taxon>Bacillota</taxon>
        <taxon>Bacilli</taxon>
        <taxon>Bacillales</taxon>
        <taxon>Paenibacillaceae</taxon>
        <taxon>Brevibacillus</taxon>
    </lineage>
</organism>
<feature type="domain" description="Baseplate protein J-like barrel" evidence="2">
    <location>
        <begin position="92"/>
        <end position="174"/>
    </location>
</feature>
<dbReference type="InterPro" id="IPR006949">
    <property type="entry name" value="Barrel_Baseplate_J-like"/>
</dbReference>
<feature type="domain" description="Baseplate J-like C-terminal" evidence="4">
    <location>
        <begin position="281"/>
        <end position="365"/>
    </location>
</feature>
<accession>A0AA48RGE0</accession>
<evidence type="ECO:0000259" key="4">
    <source>
        <dbReference type="Pfam" id="PF26079"/>
    </source>
</evidence>
<sequence length="369" mass="39797">MIQIPTEEEIFNRLVSRYLTVAGPMNVDEGSIPYDFLKPTSMELAEAYRFILALYYALWVEYAEGENLDLAVSTQGITRKLATKAKLPTPQLKLTGIPGDMIPAGSRFMTEGIAPLFFVIPEDVRLDGSGVGFGSLQAEEAGQKGNLKAGTKLLPVQTINGLQSVELLADLEGGADNESDKDLRNRYWQKVRRRATSGNAAHYVEWALEVPGVTAARVFENLDGPNTVRVVLLGQNGLPPDPTIVAAARAHILSQRPLGPGDDGIFVVAATPKTFDFYSLVKLAKNFVIADVTEAYKAALAAYLSDLLESTDAEETTRRIVWTKAGALLHGVKGVEDYSGLTINGEAANATFGPDEVPVIGTVTLEVMA</sequence>
<comment type="similarity">
    <text evidence="1">Belongs to the Mu gp47/PBSX XkdT family.</text>
</comment>
<evidence type="ECO:0000259" key="3">
    <source>
        <dbReference type="Pfam" id="PF26078"/>
    </source>
</evidence>
<dbReference type="InterPro" id="IPR058530">
    <property type="entry name" value="Baseplate_J-like_C"/>
</dbReference>
<dbReference type="RefSeq" id="WP_304414984.1">
    <property type="nucleotide sequence ID" value="NZ_OY569118.1"/>
</dbReference>
<dbReference type="InterPro" id="IPR058531">
    <property type="entry name" value="Baseplate_J_M"/>
</dbReference>
<evidence type="ECO:0000259" key="2">
    <source>
        <dbReference type="Pfam" id="PF04865"/>
    </source>
</evidence>
<protein>
    <submittedName>
        <fullName evidence="5">Baseplate-J domain-containing protein</fullName>
    </submittedName>
</protein>
<reference evidence="5" key="1">
    <citation type="submission" date="2023-07" db="EMBL/GenBank/DDBJ databases">
        <authorList>
            <person name="Ivanov I."/>
            <person name="Teneva D."/>
            <person name="Stoikov I."/>
        </authorList>
    </citation>
    <scope>NUCLEOTIDE SEQUENCE</scope>
    <source>
        <strain evidence="5">4475</strain>
    </source>
</reference>
<evidence type="ECO:0000313" key="5">
    <source>
        <dbReference type="EMBL" id="CAJ1001038.1"/>
    </source>
</evidence>
<dbReference type="AlphaFoldDB" id="A0AA48RGE0"/>
<dbReference type="Pfam" id="PF04865">
    <property type="entry name" value="Baseplate_J"/>
    <property type="match status" value="1"/>
</dbReference>
<keyword evidence="6" id="KW-1185">Reference proteome</keyword>
<dbReference type="Pfam" id="PF26078">
    <property type="entry name" value="Baseplate_J_M"/>
    <property type="match status" value="1"/>
</dbReference>
<proteinExistence type="inferred from homology"/>
<dbReference type="EMBL" id="OY569118">
    <property type="protein sequence ID" value="CAJ1001038.1"/>
    <property type="molecule type" value="Genomic_DNA"/>
</dbReference>
<name>A0AA48RGE0_9BACL</name>